<sequence length="221" mass="24822">MPDVQSVRCVYRGKLERAAERMSAHVAAVRVHRSPSKIGGVALYRVEVQLVSQALATFIPSLREGHDNNIAKGQMNYDSILILDSYNTWYDPKIRGLRPLLTTKVPKFIPLEMDSPNPPLPGQLQLAFGDESPCRATVFGWFKEFCRGRNSLQDEEHTGGPRRTVLVKAIKLEGQKTVTANWYTTKCLPEIIQEVNVRGLILPHDNASSHTVQFLSKSKLK</sequence>
<name>A0A8X6W9Y4_TRICX</name>
<dbReference type="AlphaFoldDB" id="A0A8X6W9Y4"/>
<dbReference type="Proteomes" id="UP000887159">
    <property type="component" value="Unassembled WGS sequence"/>
</dbReference>
<protein>
    <submittedName>
        <fullName evidence="1">Histone-lysine N-methyltransferase SETMAR</fullName>
    </submittedName>
</protein>
<gene>
    <name evidence="1" type="primary">NCL1_27256</name>
    <name evidence="1" type="ORF">TNCV_3117461</name>
</gene>
<comment type="caution">
    <text evidence="1">The sequence shown here is derived from an EMBL/GenBank/DDBJ whole genome shotgun (WGS) entry which is preliminary data.</text>
</comment>
<accession>A0A8X6W9Y4</accession>
<keyword evidence="2" id="KW-1185">Reference proteome</keyword>
<proteinExistence type="predicted"/>
<evidence type="ECO:0000313" key="1">
    <source>
        <dbReference type="EMBL" id="GFY30584.1"/>
    </source>
</evidence>
<organism evidence="1 2">
    <name type="scientific">Trichonephila clavipes</name>
    <name type="common">Golden silk orbweaver</name>
    <name type="synonym">Nephila clavipes</name>
    <dbReference type="NCBI Taxonomy" id="2585209"/>
    <lineage>
        <taxon>Eukaryota</taxon>
        <taxon>Metazoa</taxon>
        <taxon>Ecdysozoa</taxon>
        <taxon>Arthropoda</taxon>
        <taxon>Chelicerata</taxon>
        <taxon>Arachnida</taxon>
        <taxon>Araneae</taxon>
        <taxon>Araneomorphae</taxon>
        <taxon>Entelegynae</taxon>
        <taxon>Araneoidea</taxon>
        <taxon>Nephilidae</taxon>
        <taxon>Trichonephila</taxon>
    </lineage>
</organism>
<evidence type="ECO:0000313" key="2">
    <source>
        <dbReference type="Proteomes" id="UP000887159"/>
    </source>
</evidence>
<reference evidence="1" key="1">
    <citation type="submission" date="2020-08" db="EMBL/GenBank/DDBJ databases">
        <title>Multicomponent nature underlies the extraordinary mechanical properties of spider dragline silk.</title>
        <authorList>
            <person name="Kono N."/>
            <person name="Nakamura H."/>
            <person name="Mori M."/>
            <person name="Yoshida Y."/>
            <person name="Ohtoshi R."/>
            <person name="Malay A.D."/>
            <person name="Moran D.A.P."/>
            <person name="Tomita M."/>
            <person name="Numata K."/>
            <person name="Arakawa K."/>
        </authorList>
    </citation>
    <scope>NUCLEOTIDE SEQUENCE</scope>
</reference>
<dbReference type="EMBL" id="BMAU01021394">
    <property type="protein sequence ID" value="GFY30584.1"/>
    <property type="molecule type" value="Genomic_DNA"/>
</dbReference>